<dbReference type="OrthoDB" id="6123450at2759"/>
<dbReference type="Proteomes" id="UP000499080">
    <property type="component" value="Unassembled WGS sequence"/>
</dbReference>
<protein>
    <submittedName>
        <fullName evidence="1">Uncharacterized protein</fullName>
    </submittedName>
</protein>
<dbReference type="EMBL" id="BGPR01104379">
    <property type="protein sequence ID" value="GBM69474.1"/>
    <property type="molecule type" value="Genomic_DNA"/>
</dbReference>
<accession>A0A4Y2HVF3</accession>
<reference evidence="1 2" key="1">
    <citation type="journal article" date="2019" name="Sci. Rep.">
        <title>Orb-weaving spider Araneus ventricosus genome elucidates the spidroin gene catalogue.</title>
        <authorList>
            <person name="Kono N."/>
            <person name="Nakamura H."/>
            <person name="Ohtoshi R."/>
            <person name="Moran D.A.P."/>
            <person name="Shinohara A."/>
            <person name="Yoshida Y."/>
            <person name="Fujiwara M."/>
            <person name="Mori M."/>
            <person name="Tomita M."/>
            <person name="Arakawa K."/>
        </authorList>
    </citation>
    <scope>NUCLEOTIDE SEQUENCE [LARGE SCALE GENOMIC DNA]</scope>
</reference>
<dbReference type="PANTHER" id="PTHR43615">
    <property type="entry name" value="PHOSPHOENOLPYRUVATE SYNTHASE-RELATED"/>
    <property type="match status" value="1"/>
</dbReference>
<sequence length="108" mass="12243">IDTDVYSDFATLLASASNVESANVPQAMQEVALQIVKDIGSEKFSSMSVEEAEEWLLSTHSTAGHQFRQFLQRHGHRCLKEFDIRSVTWGSDPKILIKLLQVLFYGIW</sequence>
<organism evidence="1 2">
    <name type="scientific">Araneus ventricosus</name>
    <name type="common">Orbweaver spider</name>
    <name type="synonym">Epeira ventricosa</name>
    <dbReference type="NCBI Taxonomy" id="182803"/>
    <lineage>
        <taxon>Eukaryota</taxon>
        <taxon>Metazoa</taxon>
        <taxon>Ecdysozoa</taxon>
        <taxon>Arthropoda</taxon>
        <taxon>Chelicerata</taxon>
        <taxon>Arachnida</taxon>
        <taxon>Araneae</taxon>
        <taxon>Araneomorphae</taxon>
        <taxon>Entelegynae</taxon>
        <taxon>Araneoidea</taxon>
        <taxon>Araneidae</taxon>
        <taxon>Araneus</taxon>
    </lineage>
</organism>
<comment type="caution">
    <text evidence="1">The sequence shown here is derived from an EMBL/GenBank/DDBJ whole genome shotgun (WGS) entry which is preliminary data.</text>
</comment>
<dbReference type="AlphaFoldDB" id="A0A4Y2HVF3"/>
<dbReference type="PANTHER" id="PTHR43615:SF1">
    <property type="entry name" value="PPDK_N DOMAIN-CONTAINING PROTEIN"/>
    <property type="match status" value="1"/>
</dbReference>
<keyword evidence="2" id="KW-1185">Reference proteome</keyword>
<feature type="non-terminal residue" evidence="1">
    <location>
        <position position="1"/>
    </location>
</feature>
<evidence type="ECO:0000313" key="1">
    <source>
        <dbReference type="EMBL" id="GBM69474.1"/>
    </source>
</evidence>
<proteinExistence type="predicted"/>
<gene>
    <name evidence="1" type="ORF">AVEN_219549_1</name>
</gene>
<dbReference type="InterPro" id="IPR051549">
    <property type="entry name" value="PEP_Utilizing_Enz"/>
</dbReference>
<evidence type="ECO:0000313" key="2">
    <source>
        <dbReference type="Proteomes" id="UP000499080"/>
    </source>
</evidence>
<name>A0A4Y2HVF3_ARAVE</name>